<keyword evidence="1" id="KW-1133">Transmembrane helix</keyword>
<gene>
    <name evidence="2" type="ORF">BSTOLATCC_MIC10071</name>
</gene>
<dbReference type="Proteomes" id="UP001162131">
    <property type="component" value="Unassembled WGS sequence"/>
</dbReference>
<dbReference type="EMBL" id="CAJZBQ010000011">
    <property type="protein sequence ID" value="CAG9314276.1"/>
    <property type="molecule type" value="Genomic_DNA"/>
</dbReference>
<evidence type="ECO:0000256" key="1">
    <source>
        <dbReference type="SAM" id="Phobius"/>
    </source>
</evidence>
<keyword evidence="3" id="KW-1185">Reference proteome</keyword>
<keyword evidence="1" id="KW-0812">Transmembrane</keyword>
<evidence type="ECO:0000313" key="3">
    <source>
        <dbReference type="Proteomes" id="UP001162131"/>
    </source>
</evidence>
<organism evidence="2 3">
    <name type="scientific">Blepharisma stoltei</name>
    <dbReference type="NCBI Taxonomy" id="1481888"/>
    <lineage>
        <taxon>Eukaryota</taxon>
        <taxon>Sar</taxon>
        <taxon>Alveolata</taxon>
        <taxon>Ciliophora</taxon>
        <taxon>Postciliodesmatophora</taxon>
        <taxon>Heterotrichea</taxon>
        <taxon>Heterotrichida</taxon>
        <taxon>Blepharismidae</taxon>
        <taxon>Blepharisma</taxon>
    </lineage>
</organism>
<name>A0AAU9IXR5_9CILI</name>
<keyword evidence="1" id="KW-0472">Membrane</keyword>
<protein>
    <submittedName>
        <fullName evidence="2">Uncharacterized protein</fullName>
    </submittedName>
</protein>
<dbReference type="AlphaFoldDB" id="A0AAU9IXR5"/>
<sequence>MSTWTIRIEDKEGNSRSMQVNSSWTYAQLHGELLNCFRIEMQLQLWFIIIILGTSIWIWRDQVDALWNSWAFGIAA</sequence>
<proteinExistence type="predicted"/>
<comment type="caution">
    <text evidence="2">The sequence shown here is derived from an EMBL/GenBank/DDBJ whole genome shotgun (WGS) entry which is preliminary data.</text>
</comment>
<reference evidence="2" key="1">
    <citation type="submission" date="2021-09" db="EMBL/GenBank/DDBJ databases">
        <authorList>
            <consortium name="AG Swart"/>
            <person name="Singh M."/>
            <person name="Singh A."/>
            <person name="Seah K."/>
            <person name="Emmerich C."/>
        </authorList>
    </citation>
    <scope>NUCLEOTIDE SEQUENCE</scope>
    <source>
        <strain evidence="2">ATCC30299</strain>
    </source>
</reference>
<evidence type="ECO:0000313" key="2">
    <source>
        <dbReference type="EMBL" id="CAG9314276.1"/>
    </source>
</evidence>
<feature type="transmembrane region" description="Helical" evidence="1">
    <location>
        <begin position="43"/>
        <end position="60"/>
    </location>
</feature>
<accession>A0AAU9IXR5</accession>